<keyword evidence="3" id="KW-0808">Transferase</keyword>
<dbReference type="PROSITE" id="PS00518">
    <property type="entry name" value="ZF_RING_1"/>
    <property type="match status" value="1"/>
</dbReference>
<comment type="caution">
    <text evidence="14">The sequence shown here is derived from an EMBL/GenBank/DDBJ whole genome shotgun (WGS) entry which is preliminary data.</text>
</comment>
<evidence type="ECO:0000256" key="8">
    <source>
        <dbReference type="ARBA" id="ARBA00022833"/>
    </source>
</evidence>
<feature type="coiled-coil region" evidence="10">
    <location>
        <begin position="419"/>
        <end position="451"/>
    </location>
</feature>
<evidence type="ECO:0000256" key="5">
    <source>
        <dbReference type="ARBA" id="ARBA00022737"/>
    </source>
</evidence>
<organism evidence="14 15">
    <name type="scientific">Fusarium torulosum</name>
    <dbReference type="NCBI Taxonomy" id="33205"/>
    <lineage>
        <taxon>Eukaryota</taxon>
        <taxon>Fungi</taxon>
        <taxon>Dikarya</taxon>
        <taxon>Ascomycota</taxon>
        <taxon>Pezizomycotina</taxon>
        <taxon>Sordariomycetes</taxon>
        <taxon>Hypocreomycetidae</taxon>
        <taxon>Hypocreales</taxon>
        <taxon>Nectriaceae</taxon>
        <taxon>Fusarium</taxon>
    </lineage>
</organism>
<evidence type="ECO:0000256" key="3">
    <source>
        <dbReference type="ARBA" id="ARBA00022679"/>
    </source>
</evidence>
<dbReference type="SUPFAM" id="SSF57850">
    <property type="entry name" value="RING/U-box"/>
    <property type="match status" value="2"/>
</dbReference>
<dbReference type="Proteomes" id="UP001187734">
    <property type="component" value="Unassembled WGS sequence"/>
</dbReference>
<feature type="domain" description="RING-type" evidence="12">
    <location>
        <begin position="215"/>
        <end position="260"/>
    </location>
</feature>
<feature type="domain" description="RING-type" evidence="13">
    <location>
        <begin position="211"/>
        <end position="413"/>
    </location>
</feature>
<keyword evidence="5" id="KW-0677">Repeat</keyword>
<protein>
    <recommendedName>
        <fullName evidence="2">RBR-type E3 ubiquitin transferase</fullName>
        <ecNumber evidence="2">2.3.2.31</ecNumber>
    </recommendedName>
</protein>
<dbReference type="CDD" id="cd20335">
    <property type="entry name" value="BRcat_RBR"/>
    <property type="match status" value="1"/>
</dbReference>
<evidence type="ECO:0000256" key="4">
    <source>
        <dbReference type="ARBA" id="ARBA00022723"/>
    </source>
</evidence>
<dbReference type="GO" id="GO:0008270">
    <property type="term" value="F:zinc ion binding"/>
    <property type="evidence" value="ECO:0007669"/>
    <property type="project" value="UniProtKB-KW"/>
</dbReference>
<dbReference type="CDD" id="cd22584">
    <property type="entry name" value="Rcat_RBR_unk"/>
    <property type="match status" value="1"/>
</dbReference>
<dbReference type="Gene3D" id="1.20.120.1750">
    <property type="match status" value="1"/>
</dbReference>
<keyword evidence="4" id="KW-0479">Metal-binding</keyword>
<evidence type="ECO:0000256" key="6">
    <source>
        <dbReference type="ARBA" id="ARBA00022771"/>
    </source>
</evidence>
<comment type="catalytic activity">
    <reaction evidence="1">
        <text>[E2 ubiquitin-conjugating enzyme]-S-ubiquitinyl-L-cysteine + [acceptor protein]-L-lysine = [E2 ubiquitin-conjugating enzyme]-L-cysteine + [acceptor protein]-N(6)-ubiquitinyl-L-lysine.</text>
        <dbReference type="EC" id="2.3.2.31"/>
    </reaction>
</comment>
<keyword evidence="10" id="KW-0175">Coiled coil</keyword>
<dbReference type="InterPro" id="IPR044066">
    <property type="entry name" value="TRIAD_supradom"/>
</dbReference>
<keyword evidence="7" id="KW-0833">Ubl conjugation pathway</keyword>
<evidence type="ECO:0000313" key="15">
    <source>
        <dbReference type="Proteomes" id="UP001187734"/>
    </source>
</evidence>
<gene>
    <name evidence="14" type="ORF">FTOL_13126</name>
</gene>
<dbReference type="InterPro" id="IPR031127">
    <property type="entry name" value="E3_UB_ligase_RBR"/>
</dbReference>
<dbReference type="PROSITE" id="PS50089">
    <property type="entry name" value="ZF_RING_2"/>
    <property type="match status" value="1"/>
</dbReference>
<reference evidence="14" key="1">
    <citation type="submission" date="2018-03" db="EMBL/GenBank/DDBJ databases">
        <authorList>
            <person name="Guldener U."/>
        </authorList>
    </citation>
    <scope>NUCLEOTIDE SEQUENCE</scope>
</reference>
<dbReference type="Pfam" id="PF01485">
    <property type="entry name" value="IBR"/>
    <property type="match status" value="1"/>
</dbReference>
<feature type="coiled-coil region" evidence="10">
    <location>
        <begin position="607"/>
        <end position="634"/>
    </location>
</feature>
<dbReference type="InterPro" id="IPR013083">
    <property type="entry name" value="Znf_RING/FYVE/PHD"/>
</dbReference>
<evidence type="ECO:0000259" key="12">
    <source>
        <dbReference type="PROSITE" id="PS50089"/>
    </source>
</evidence>
<accession>A0AAE8SPJ1</accession>
<evidence type="ECO:0000256" key="10">
    <source>
        <dbReference type="SAM" id="Coils"/>
    </source>
</evidence>
<keyword evidence="6 9" id="KW-0863">Zinc-finger</keyword>
<dbReference type="InterPro" id="IPR001841">
    <property type="entry name" value="Znf_RING"/>
</dbReference>
<dbReference type="PROSITE" id="PS51873">
    <property type="entry name" value="TRIAD"/>
    <property type="match status" value="1"/>
</dbReference>
<dbReference type="PANTHER" id="PTHR11685">
    <property type="entry name" value="RBR FAMILY RING FINGER AND IBR DOMAIN-CONTAINING"/>
    <property type="match status" value="1"/>
</dbReference>
<evidence type="ECO:0000256" key="9">
    <source>
        <dbReference type="PROSITE-ProRule" id="PRU00175"/>
    </source>
</evidence>
<dbReference type="EC" id="2.3.2.31" evidence="2"/>
<feature type="region of interest" description="Disordered" evidence="11">
    <location>
        <begin position="162"/>
        <end position="183"/>
    </location>
</feature>
<dbReference type="AlphaFoldDB" id="A0AAE8SPJ1"/>
<dbReference type="InterPro" id="IPR017907">
    <property type="entry name" value="Znf_RING_CS"/>
</dbReference>
<dbReference type="GO" id="GO:0061630">
    <property type="term" value="F:ubiquitin protein ligase activity"/>
    <property type="evidence" value="ECO:0007669"/>
    <property type="project" value="UniProtKB-EC"/>
</dbReference>
<dbReference type="Gene3D" id="3.30.40.10">
    <property type="entry name" value="Zinc/RING finger domain, C3HC4 (zinc finger)"/>
    <property type="match status" value="1"/>
</dbReference>
<proteinExistence type="predicted"/>
<evidence type="ECO:0000313" key="14">
    <source>
        <dbReference type="EMBL" id="SPJ89765.1"/>
    </source>
</evidence>
<dbReference type="GO" id="GO:0016567">
    <property type="term" value="P:protein ubiquitination"/>
    <property type="evidence" value="ECO:0007669"/>
    <property type="project" value="InterPro"/>
</dbReference>
<keyword evidence="15" id="KW-1185">Reference proteome</keyword>
<dbReference type="InterPro" id="IPR002867">
    <property type="entry name" value="IBR_dom"/>
</dbReference>
<sequence>MVAAVLRYSSIVAVDMANSTTPTPLTTTSVSTGVNNNADTNTGATAPELSDLDYFINVLHLTNGRTENQIEDDLVSKANALGISSAPVADKRITSSVESASTVYNARTFSMLSGGSTSTALTTHSSLFGPPTPDPALSHGRQSKDLNFTQYDRYLAVIDPHHNHPKTTREPLPPNNATPSIFSGKTKRSLFSVRSTFKLRWKKKPPQPFQVILTCVSCRADFKGSKSLHSLSCGHTYCDNCLRSVIHASMSDESSMPPRCCAQPLPGSIIRDLLSRDVQQEFLKAIVQYSTPWQARMFCSNPSCSEFIPPHQKLDPKYPSNVTCRKCNTRVCLVCKRNAHPTGKDCPEDWELDQVIKTGGKAGWRRCYKCHNLVPLEEGSTRMTCRCKAQFCYTCCGVWDAHTGCPNDCDRDEEMGRRKREEHIQLAEYEEEKAVQEAAAAAASIERLEAEERTRNKVDFSNLAEMQQEEQRRFLEFAEHGKEHMRIRFAEQRKAMIKQHAEDEEVMKEKHAKTISQLEDRQVAAEMDLRNTLEASARSVNIRLKHMEAYCDGLGRNSGSSSPDSNSPHQRVVTERDLRELGQQYNIRDGMERSHQAKINVMRDRQAKRMEELIDRQETEYENFLNRNREELDELTAQAVQEGNALAATFSARKVKLVRRWELAIEILRKELEDQDGVKYAPIPTPTWLEATVQALSSLK</sequence>
<evidence type="ECO:0000256" key="1">
    <source>
        <dbReference type="ARBA" id="ARBA00001798"/>
    </source>
</evidence>
<keyword evidence="8" id="KW-0862">Zinc</keyword>
<evidence type="ECO:0000256" key="7">
    <source>
        <dbReference type="ARBA" id="ARBA00022786"/>
    </source>
</evidence>
<name>A0AAE8SPJ1_9HYPO</name>
<evidence type="ECO:0000256" key="11">
    <source>
        <dbReference type="SAM" id="MobiDB-lite"/>
    </source>
</evidence>
<evidence type="ECO:0000259" key="13">
    <source>
        <dbReference type="PROSITE" id="PS51873"/>
    </source>
</evidence>
<evidence type="ECO:0000256" key="2">
    <source>
        <dbReference type="ARBA" id="ARBA00012251"/>
    </source>
</evidence>
<dbReference type="EMBL" id="ONZP01000714">
    <property type="protein sequence ID" value="SPJ89765.1"/>
    <property type="molecule type" value="Genomic_DNA"/>
</dbReference>